<dbReference type="Pfam" id="PF01826">
    <property type="entry name" value="TIL"/>
    <property type="match status" value="2"/>
</dbReference>
<evidence type="ECO:0000256" key="1">
    <source>
        <dbReference type="ARBA" id="ARBA00007611"/>
    </source>
</evidence>
<accession>A0A482Z9F6</accession>
<dbReference type="SUPFAM" id="SSF57567">
    <property type="entry name" value="Serine protease inhibitors"/>
    <property type="match status" value="2"/>
</dbReference>
<dbReference type="CDD" id="cd19941">
    <property type="entry name" value="TIL"/>
    <property type="match status" value="2"/>
</dbReference>
<feature type="chain" id="PRO_5019754772" evidence="4">
    <location>
        <begin position="20"/>
        <end position="164"/>
    </location>
</feature>
<protein>
    <submittedName>
        <fullName evidence="6">U23-Austrotoxin-Ht1a_1</fullName>
    </submittedName>
</protein>
<proteinExistence type="inferred from homology"/>
<reference evidence="6" key="2">
    <citation type="submission" date="2019-04" db="EMBL/GenBank/DDBJ databases">
        <title>Unravelling the molecular evolution of spider venoms.</title>
        <authorList>
            <person name="Pineda S."/>
        </authorList>
    </citation>
    <scope>NUCLEOTIDE SEQUENCE</scope>
</reference>
<evidence type="ECO:0000256" key="4">
    <source>
        <dbReference type="SAM" id="SignalP"/>
    </source>
</evidence>
<evidence type="ECO:0000259" key="5">
    <source>
        <dbReference type="Pfam" id="PF01826"/>
    </source>
</evidence>
<dbReference type="AlphaFoldDB" id="A0A482Z9F6"/>
<sequence length="164" mass="18469">MNIIVLLVAVFVFIDTSSADQAESKSETDPNFMCDCHKREELRNGSICAATCSEPDKPLYCKDVCQKGCFCQEGLIRREDGICVDPKDCRNDKCKDDEVFMECGSACPPTCSNIRESETCSRECVAGCFCKRGLYRNEDGKCVPLKECKPCIERKPRKRGEYCQ</sequence>
<name>A0A482Z9F6_9ARAC</name>
<dbReference type="PANTHER" id="PTHR23259:SF82">
    <property type="entry name" value="SERINE PROTEASE INHIBITOR 1 PROTEIN"/>
    <property type="match status" value="1"/>
</dbReference>
<dbReference type="GO" id="GO:0030414">
    <property type="term" value="F:peptidase inhibitor activity"/>
    <property type="evidence" value="ECO:0007669"/>
    <property type="project" value="UniProtKB-KW"/>
</dbReference>
<feature type="signal peptide" evidence="4">
    <location>
        <begin position="1"/>
        <end position="19"/>
    </location>
</feature>
<dbReference type="Gene3D" id="2.10.25.10">
    <property type="entry name" value="Laminin"/>
    <property type="match status" value="2"/>
</dbReference>
<evidence type="ECO:0000313" key="6">
    <source>
        <dbReference type="EMBL" id="SMD29275.1"/>
    </source>
</evidence>
<dbReference type="EMBL" id="HAGM01000189">
    <property type="protein sequence ID" value="SMD29275.1"/>
    <property type="molecule type" value="Transcribed_RNA"/>
</dbReference>
<dbReference type="InterPro" id="IPR036084">
    <property type="entry name" value="Ser_inhib-like_sf"/>
</dbReference>
<evidence type="ECO:0000256" key="3">
    <source>
        <dbReference type="ARBA" id="ARBA00023157"/>
    </source>
</evidence>
<comment type="similarity">
    <text evidence="1">Belongs to the serine protease inhibitor-like (TIL domain-containing) family.</text>
</comment>
<dbReference type="InterPro" id="IPR002919">
    <property type="entry name" value="TIL_dom"/>
</dbReference>
<keyword evidence="2" id="KW-0646">Protease inhibitor</keyword>
<feature type="domain" description="TIL" evidence="5">
    <location>
        <begin position="94"/>
        <end position="148"/>
    </location>
</feature>
<feature type="domain" description="TIL" evidence="5">
    <location>
        <begin position="36"/>
        <end position="89"/>
    </location>
</feature>
<dbReference type="FunFam" id="2.10.25.10:FF:000055">
    <property type="entry name" value="alpha-tectorin isoform X1"/>
    <property type="match status" value="1"/>
</dbReference>
<reference evidence="6" key="1">
    <citation type="submission" date="2017-03" db="EMBL/GenBank/DDBJ databases">
        <authorList>
            <person name="QRISCLOUD D."/>
        </authorList>
    </citation>
    <scope>NUCLEOTIDE SEQUENCE</scope>
</reference>
<dbReference type="PANTHER" id="PTHR23259">
    <property type="entry name" value="RIDDLE"/>
    <property type="match status" value="1"/>
</dbReference>
<evidence type="ECO:0000256" key="2">
    <source>
        <dbReference type="ARBA" id="ARBA00022690"/>
    </source>
</evidence>
<keyword evidence="3" id="KW-1015">Disulfide bond</keyword>
<organism evidence="6">
    <name type="scientific">Hickmania troglodytes</name>
    <dbReference type="NCBI Taxonomy" id="489260"/>
    <lineage>
        <taxon>Eukaryota</taxon>
        <taxon>Metazoa</taxon>
        <taxon>Ecdysozoa</taxon>
        <taxon>Arthropoda</taxon>
        <taxon>Chelicerata</taxon>
        <taxon>Arachnida</taxon>
        <taxon>Araneae</taxon>
        <taxon>Araneomorphae</taxon>
        <taxon>Austrochilidae</taxon>
        <taxon>Hickmania</taxon>
    </lineage>
</organism>
<dbReference type="InterPro" id="IPR051368">
    <property type="entry name" value="SerProtInhib-TIL_Domain"/>
</dbReference>
<keyword evidence="4" id="KW-0732">Signal</keyword>